<evidence type="ECO:0000256" key="14">
    <source>
        <dbReference type="ARBA" id="ARBA00023004"/>
    </source>
</evidence>
<sequence>MSLLGGQRAWLLQRITAVYAGLYLFVAVAVLLARAPADHAAWLALVAHPAVWLATALFVLVLLLHAWVGLRDVILDYLKPAWVRLTVLTLAAGAFLAMGFWALWILIEAALR</sequence>
<keyword evidence="9 17" id="KW-0349">Heme</keyword>
<dbReference type="OrthoDB" id="5612767at2"/>
<keyword evidence="14 17" id="KW-0408">Iron</keyword>
<proteinExistence type="predicted"/>
<evidence type="ECO:0000256" key="12">
    <source>
        <dbReference type="ARBA" id="ARBA00022982"/>
    </source>
</evidence>
<comment type="cofactor">
    <cofactor evidence="17">
        <name>heme</name>
        <dbReference type="ChEBI" id="CHEBI:30413"/>
    </cofactor>
    <text evidence="17">The heme is bound between the two transmembrane subunits.</text>
</comment>
<comment type="subcellular location">
    <subcellularLocation>
        <location evidence="2">Cell inner membrane</location>
        <topology evidence="2">Multi-pass membrane protein</topology>
    </subcellularLocation>
</comment>
<evidence type="ECO:0000256" key="10">
    <source>
        <dbReference type="ARBA" id="ARBA00022692"/>
    </source>
</evidence>
<evidence type="ECO:0000256" key="9">
    <source>
        <dbReference type="ARBA" id="ARBA00022617"/>
    </source>
</evidence>
<feature type="transmembrane region" description="Helical" evidence="18">
    <location>
        <begin position="87"/>
        <end position="107"/>
    </location>
</feature>
<feature type="binding site" evidence="16">
    <location>
        <position position="77"/>
    </location>
    <ligand>
        <name>a ubiquinone</name>
        <dbReference type="ChEBI" id="CHEBI:16389"/>
    </ligand>
</feature>
<dbReference type="GO" id="GO:0046872">
    <property type="term" value="F:metal ion binding"/>
    <property type="evidence" value="ECO:0007669"/>
    <property type="project" value="UniProtKB-KW"/>
</dbReference>
<dbReference type="HOGENOM" id="CLU_151315_2_1_6"/>
<dbReference type="Proteomes" id="UP000005289">
    <property type="component" value="Chromosome"/>
</dbReference>
<accession>W0DMG2</accession>
<gene>
    <name evidence="19" type="ORF">THITH_09440</name>
</gene>
<evidence type="ECO:0000313" key="19">
    <source>
        <dbReference type="EMBL" id="AHE98452.1"/>
    </source>
</evidence>
<evidence type="ECO:0000256" key="13">
    <source>
        <dbReference type="ARBA" id="ARBA00022989"/>
    </source>
</evidence>
<feature type="transmembrane region" description="Helical" evidence="18">
    <location>
        <begin position="12"/>
        <end position="33"/>
    </location>
</feature>
<evidence type="ECO:0000313" key="20">
    <source>
        <dbReference type="Proteomes" id="UP000005289"/>
    </source>
</evidence>
<keyword evidence="6" id="KW-1003">Cell membrane</keyword>
<dbReference type="UniPathway" id="UPA00223"/>
<reference evidence="19 20" key="1">
    <citation type="submission" date="2013-12" db="EMBL/GenBank/DDBJ databases">
        <authorList>
            <consortium name="DOE Joint Genome Institute"/>
            <person name="Muyzer G."/>
            <person name="Huntemann M."/>
            <person name="Han J."/>
            <person name="Chen A."/>
            <person name="Kyrpides N."/>
            <person name="Mavromatis K."/>
            <person name="Markowitz V."/>
            <person name="Palaniappan K."/>
            <person name="Ivanova N."/>
            <person name="Schaumberg A."/>
            <person name="Pati A."/>
            <person name="Liolios K."/>
            <person name="Nordberg H.P."/>
            <person name="Cantor M.N."/>
            <person name="Hua S.X."/>
            <person name="Woyke T."/>
        </authorList>
    </citation>
    <scope>NUCLEOTIDE SEQUENCE [LARGE SCALE GENOMIC DNA]</scope>
    <source>
        <strain evidence="19 20">ARh 1</strain>
    </source>
</reference>
<evidence type="ECO:0000256" key="3">
    <source>
        <dbReference type="ARBA" id="ARBA00005163"/>
    </source>
</evidence>
<dbReference type="GO" id="GO:0017004">
    <property type="term" value="P:cytochrome complex assembly"/>
    <property type="evidence" value="ECO:0007669"/>
    <property type="project" value="TreeGrafter"/>
</dbReference>
<evidence type="ECO:0000256" key="1">
    <source>
        <dbReference type="ARBA" id="ARBA00004050"/>
    </source>
</evidence>
<dbReference type="Gene3D" id="1.20.1300.10">
    <property type="entry name" value="Fumarate reductase/succinate dehydrogenase, transmembrane subunit"/>
    <property type="match status" value="1"/>
</dbReference>
<evidence type="ECO:0000256" key="16">
    <source>
        <dbReference type="PIRSR" id="PIRSR000169-1"/>
    </source>
</evidence>
<protein>
    <recommendedName>
        <fullName evidence="4">Succinate dehydrogenase hydrophobic membrane anchor subunit</fullName>
    </recommendedName>
</protein>
<dbReference type="InterPro" id="IPR014312">
    <property type="entry name" value="Succ_DH_anchor"/>
</dbReference>
<dbReference type="PIRSF" id="PIRSF000169">
    <property type="entry name" value="SDH_D"/>
    <property type="match status" value="1"/>
</dbReference>
<evidence type="ECO:0000256" key="17">
    <source>
        <dbReference type="PIRSR" id="PIRSR000169-2"/>
    </source>
</evidence>
<dbReference type="GO" id="GO:0020037">
    <property type="term" value="F:heme binding"/>
    <property type="evidence" value="ECO:0007669"/>
    <property type="project" value="InterPro"/>
</dbReference>
<dbReference type="PANTHER" id="PTHR38689:SF1">
    <property type="entry name" value="SUCCINATE DEHYDROGENASE HYDROPHOBIC MEMBRANE ANCHOR SUBUNIT"/>
    <property type="match status" value="1"/>
</dbReference>
<dbReference type="InterPro" id="IPR000701">
    <property type="entry name" value="SuccDH_FuR_B_TM-su"/>
</dbReference>
<evidence type="ECO:0000256" key="7">
    <source>
        <dbReference type="ARBA" id="ARBA00022519"/>
    </source>
</evidence>
<evidence type="ECO:0000256" key="6">
    <source>
        <dbReference type="ARBA" id="ARBA00022475"/>
    </source>
</evidence>
<dbReference type="Pfam" id="PF01127">
    <property type="entry name" value="Sdh_cyt"/>
    <property type="match status" value="1"/>
</dbReference>
<keyword evidence="15 18" id="KW-0472">Membrane</keyword>
<keyword evidence="11 17" id="KW-0479">Metal-binding</keyword>
<keyword evidence="7" id="KW-0997">Cell inner membrane</keyword>
<evidence type="ECO:0000256" key="15">
    <source>
        <dbReference type="ARBA" id="ARBA00023136"/>
    </source>
</evidence>
<evidence type="ECO:0000256" key="2">
    <source>
        <dbReference type="ARBA" id="ARBA00004429"/>
    </source>
</evidence>
<evidence type="ECO:0000256" key="11">
    <source>
        <dbReference type="ARBA" id="ARBA00022723"/>
    </source>
</evidence>
<dbReference type="SUPFAM" id="SSF81343">
    <property type="entry name" value="Fumarate reductase respiratory complex transmembrane subunits"/>
    <property type="match status" value="1"/>
</dbReference>
<evidence type="ECO:0000256" key="18">
    <source>
        <dbReference type="SAM" id="Phobius"/>
    </source>
</evidence>
<organism evidence="19 20">
    <name type="scientific">Thioalkalivibrio paradoxus ARh 1</name>
    <dbReference type="NCBI Taxonomy" id="713585"/>
    <lineage>
        <taxon>Bacteria</taxon>
        <taxon>Pseudomonadati</taxon>
        <taxon>Pseudomonadota</taxon>
        <taxon>Gammaproteobacteria</taxon>
        <taxon>Chromatiales</taxon>
        <taxon>Ectothiorhodospiraceae</taxon>
        <taxon>Thioalkalivibrio</taxon>
    </lineage>
</organism>
<name>W0DMG2_9GAMM</name>
<dbReference type="RefSeq" id="WP_006747362.1">
    <property type="nucleotide sequence ID" value="NZ_CP007029.1"/>
</dbReference>
<comment type="pathway">
    <text evidence="3">Carbohydrate metabolism; tricarboxylic acid cycle.</text>
</comment>
<dbReference type="AlphaFoldDB" id="W0DMG2"/>
<keyword evidence="12" id="KW-0249">Electron transport</keyword>
<evidence type="ECO:0000256" key="8">
    <source>
        <dbReference type="ARBA" id="ARBA00022532"/>
    </source>
</evidence>
<dbReference type="KEGG" id="tti:THITH_09440"/>
<dbReference type="PANTHER" id="PTHR38689">
    <property type="entry name" value="SUCCINATE DEHYDROGENASE HYDROPHOBIC MEMBRANE ANCHOR SUBUNIT"/>
    <property type="match status" value="1"/>
</dbReference>
<dbReference type="GO" id="GO:0005886">
    <property type="term" value="C:plasma membrane"/>
    <property type="evidence" value="ECO:0007669"/>
    <property type="project" value="UniProtKB-SubCell"/>
</dbReference>
<dbReference type="InterPro" id="IPR034804">
    <property type="entry name" value="SQR/QFR_C/D"/>
</dbReference>
<evidence type="ECO:0000256" key="4">
    <source>
        <dbReference type="ARBA" id="ARBA00019425"/>
    </source>
</evidence>
<dbReference type="NCBIfam" id="TIGR02968">
    <property type="entry name" value="succ_dehyd_anc"/>
    <property type="match status" value="1"/>
</dbReference>
<keyword evidence="10 18" id="KW-0812">Transmembrane</keyword>
<feature type="binding site" description="axial binding residue" evidence="17">
    <location>
        <position position="65"/>
    </location>
    <ligand>
        <name>heme</name>
        <dbReference type="ChEBI" id="CHEBI:30413"/>
        <note>ligand shared with second transmembrane subunit</note>
    </ligand>
    <ligandPart>
        <name>Fe</name>
        <dbReference type="ChEBI" id="CHEBI:18248"/>
    </ligandPart>
</feature>
<keyword evidence="5" id="KW-0813">Transport</keyword>
<dbReference type="GO" id="GO:0009055">
    <property type="term" value="F:electron transfer activity"/>
    <property type="evidence" value="ECO:0007669"/>
    <property type="project" value="TreeGrafter"/>
</dbReference>
<evidence type="ECO:0000256" key="5">
    <source>
        <dbReference type="ARBA" id="ARBA00022448"/>
    </source>
</evidence>
<dbReference type="EMBL" id="CP007029">
    <property type="protein sequence ID" value="AHE98452.1"/>
    <property type="molecule type" value="Genomic_DNA"/>
</dbReference>
<keyword evidence="20" id="KW-1185">Reference proteome</keyword>
<dbReference type="STRING" id="713585.THITH_09440"/>
<feature type="transmembrane region" description="Helical" evidence="18">
    <location>
        <begin position="40"/>
        <end position="67"/>
    </location>
</feature>
<keyword evidence="8" id="KW-0816">Tricarboxylic acid cycle</keyword>
<keyword evidence="13 18" id="KW-1133">Transmembrane helix</keyword>
<comment type="function">
    <text evidence="1">Membrane-anchoring subunit of succinate dehydrogenase (SDH).</text>
</comment>
<dbReference type="GO" id="GO:0006099">
    <property type="term" value="P:tricarboxylic acid cycle"/>
    <property type="evidence" value="ECO:0007669"/>
    <property type="project" value="UniProtKB-UniPathway"/>
</dbReference>